<dbReference type="GO" id="GO:0005524">
    <property type="term" value="F:ATP binding"/>
    <property type="evidence" value="ECO:0007669"/>
    <property type="project" value="UniProtKB-KW"/>
</dbReference>
<dbReference type="AlphaFoldDB" id="A0A9E7EDC4"/>
<dbReference type="InterPro" id="IPR050929">
    <property type="entry name" value="PFKA"/>
</dbReference>
<gene>
    <name evidence="13" type="ORF">MUK42_09274</name>
</gene>
<dbReference type="SUPFAM" id="SSF53784">
    <property type="entry name" value="Phosphofructokinase"/>
    <property type="match status" value="1"/>
</dbReference>
<dbReference type="GO" id="GO:0005737">
    <property type="term" value="C:cytoplasm"/>
    <property type="evidence" value="ECO:0007669"/>
    <property type="project" value="UniProtKB-ARBA"/>
</dbReference>
<protein>
    <submittedName>
        <fullName evidence="13">Phosphofructokinase</fullName>
    </submittedName>
</protein>
<evidence type="ECO:0000256" key="7">
    <source>
        <dbReference type="ARBA" id="ARBA00022777"/>
    </source>
</evidence>
<evidence type="ECO:0000256" key="5">
    <source>
        <dbReference type="ARBA" id="ARBA00022723"/>
    </source>
</evidence>
<evidence type="ECO:0000259" key="12">
    <source>
        <dbReference type="Pfam" id="PF00365"/>
    </source>
</evidence>
<dbReference type="InterPro" id="IPR022953">
    <property type="entry name" value="ATP_PFK"/>
</dbReference>
<keyword evidence="14" id="KW-1185">Reference proteome</keyword>
<evidence type="ECO:0000313" key="13">
    <source>
        <dbReference type="EMBL" id="URD75250.1"/>
    </source>
</evidence>
<evidence type="ECO:0000256" key="9">
    <source>
        <dbReference type="ARBA" id="ARBA00022842"/>
    </source>
</evidence>
<evidence type="ECO:0000256" key="11">
    <source>
        <dbReference type="ARBA" id="ARBA00048070"/>
    </source>
</evidence>
<evidence type="ECO:0000256" key="8">
    <source>
        <dbReference type="ARBA" id="ARBA00022840"/>
    </source>
</evidence>
<comment type="cofactor">
    <cofactor evidence="1">
        <name>Mg(2+)</name>
        <dbReference type="ChEBI" id="CHEBI:18420"/>
    </cofactor>
</comment>
<evidence type="ECO:0000256" key="3">
    <source>
        <dbReference type="ARBA" id="ARBA00022533"/>
    </source>
</evidence>
<dbReference type="Pfam" id="PF00365">
    <property type="entry name" value="PFK"/>
    <property type="match status" value="1"/>
</dbReference>
<evidence type="ECO:0000256" key="10">
    <source>
        <dbReference type="ARBA" id="ARBA00023152"/>
    </source>
</evidence>
<evidence type="ECO:0000313" key="14">
    <source>
        <dbReference type="Proteomes" id="UP001055439"/>
    </source>
</evidence>
<accession>A0A9E7EDC4</accession>
<name>A0A9E7EDC4_9LILI</name>
<keyword evidence="3" id="KW-0021">Allosteric enzyme</keyword>
<dbReference type="InterPro" id="IPR000023">
    <property type="entry name" value="Phosphofructokinase_dom"/>
</dbReference>
<keyword evidence="7" id="KW-0418">Kinase</keyword>
<keyword evidence="5" id="KW-0479">Metal-binding</keyword>
<comment type="catalytic activity">
    <reaction evidence="11">
        <text>beta-D-fructose 6-phosphate + ATP = beta-D-fructose 1,6-bisphosphate + ADP + H(+)</text>
        <dbReference type="Rhea" id="RHEA:16109"/>
        <dbReference type="ChEBI" id="CHEBI:15378"/>
        <dbReference type="ChEBI" id="CHEBI:30616"/>
        <dbReference type="ChEBI" id="CHEBI:32966"/>
        <dbReference type="ChEBI" id="CHEBI:57634"/>
        <dbReference type="ChEBI" id="CHEBI:456216"/>
        <dbReference type="EC" id="2.7.1.11"/>
    </reaction>
</comment>
<feature type="non-terminal residue" evidence="13">
    <location>
        <position position="669"/>
    </location>
</feature>
<evidence type="ECO:0000256" key="6">
    <source>
        <dbReference type="ARBA" id="ARBA00022741"/>
    </source>
</evidence>
<reference evidence="13" key="1">
    <citation type="submission" date="2022-05" db="EMBL/GenBank/DDBJ databases">
        <title>The Musa troglodytarum L. genome provides insights into the mechanism of non-climacteric behaviour and enrichment of carotenoids.</title>
        <authorList>
            <person name="Wang J."/>
        </authorList>
    </citation>
    <scope>NUCLEOTIDE SEQUENCE</scope>
    <source>
        <tissue evidence="13">Leaf</tissue>
    </source>
</reference>
<dbReference type="EMBL" id="CP097502">
    <property type="protein sequence ID" value="URD75250.1"/>
    <property type="molecule type" value="Genomic_DNA"/>
</dbReference>
<dbReference type="InterPro" id="IPR035966">
    <property type="entry name" value="PKF_sf"/>
</dbReference>
<evidence type="ECO:0000256" key="1">
    <source>
        <dbReference type="ARBA" id="ARBA00001946"/>
    </source>
</evidence>
<feature type="domain" description="Phosphofructokinase" evidence="12">
    <location>
        <begin position="336"/>
        <end position="637"/>
    </location>
</feature>
<dbReference type="GO" id="GO:0003872">
    <property type="term" value="F:6-phosphofructokinase activity"/>
    <property type="evidence" value="ECO:0007669"/>
    <property type="project" value="UniProtKB-EC"/>
</dbReference>
<dbReference type="Proteomes" id="UP001055439">
    <property type="component" value="Chromosome 1"/>
</dbReference>
<dbReference type="NCBIfam" id="NF005301">
    <property type="entry name" value="PRK06830.1"/>
    <property type="match status" value="1"/>
</dbReference>
<dbReference type="OrthoDB" id="537915at2759"/>
<dbReference type="GO" id="GO:0006002">
    <property type="term" value="P:fructose 6-phosphate metabolic process"/>
    <property type="evidence" value="ECO:0007669"/>
    <property type="project" value="InterPro"/>
</dbReference>
<dbReference type="InterPro" id="IPR016159">
    <property type="entry name" value="Cullin_repeat-like_dom_sf"/>
</dbReference>
<dbReference type="Gene3D" id="3.40.50.450">
    <property type="match status" value="1"/>
</dbReference>
<comment type="function">
    <text evidence="2">Catalyzes the phosphorylation of D-fructose 6-phosphate to fructose 1,6-bisphosphate by ATP, the first committing step of glycolysis.</text>
</comment>
<evidence type="ECO:0000256" key="2">
    <source>
        <dbReference type="ARBA" id="ARBA00002659"/>
    </source>
</evidence>
<organism evidence="13 14">
    <name type="scientific">Musa troglodytarum</name>
    <name type="common">fe'i banana</name>
    <dbReference type="NCBI Taxonomy" id="320322"/>
    <lineage>
        <taxon>Eukaryota</taxon>
        <taxon>Viridiplantae</taxon>
        <taxon>Streptophyta</taxon>
        <taxon>Embryophyta</taxon>
        <taxon>Tracheophyta</taxon>
        <taxon>Spermatophyta</taxon>
        <taxon>Magnoliopsida</taxon>
        <taxon>Liliopsida</taxon>
        <taxon>Zingiberales</taxon>
        <taxon>Musaceae</taxon>
        <taxon>Musa</taxon>
    </lineage>
</organism>
<keyword evidence="4" id="KW-0808">Transferase</keyword>
<dbReference type="PANTHER" id="PTHR45770">
    <property type="entry name" value="ATP-DEPENDENT 6-PHOSPHOFRUCTOKINASE 1"/>
    <property type="match status" value="1"/>
</dbReference>
<dbReference type="GO" id="GO:0046872">
    <property type="term" value="F:metal ion binding"/>
    <property type="evidence" value="ECO:0007669"/>
    <property type="project" value="UniProtKB-KW"/>
</dbReference>
<proteinExistence type="predicted"/>
<dbReference type="PRINTS" id="PR00476">
    <property type="entry name" value="PHFRCTKINASE"/>
</dbReference>
<feature type="non-terminal residue" evidence="13">
    <location>
        <position position="1"/>
    </location>
</feature>
<dbReference type="SUPFAM" id="SSF74788">
    <property type="entry name" value="Cullin repeat-like"/>
    <property type="match status" value="1"/>
</dbReference>
<sequence length="669" mass="73866">LQYRGFQASGESGAEESWKVLEHAFHEIYTHNTSGLSFEEVSRKTVLGLVTTMTTHLKEISQPIEVSQGGLSLQELNRKWREHTKALQMILTALSEETGGGPPPALPTFTSPVRRTTVEGVACEGRFLRESKALISSPALRSASRLTQVCFIGSSQLFYIWRMTLVSPLNGVDLINVWQHGRQFCPIHPLVIFRNLKIRRFGRVIRAGSQMTNPRPIVVKPEIDFNDPDWKKKFQEDFDKRFNLPHLRDVLDIQPRPTTFSLKSRGTLDVGNGAAREDWNGFVSDDDRALLKVIKFASPTSAGADSIDPDCSWVEQWVHRAGPRKQIYYEPREVKAAIVTCGGLCPGLNDVIRQIVLTLEKYGVKNIVGIPYGYRGFSDEGLSEVPLSRQVVQNINLTGGSFLGVSRGGPSTSDIVDSIQAKRIDMLFVLGGDGTHAGALAIHNECRMRKLKVSIVCVPKTIDNDILLMDKTFGFDTAVEEAQRAINSAYIEARSAYHGIGLVKLMGRSSGFIAMHASLSSGQIDICLIPEAPFKLEGPNGVLLHLEYLLKTKGNAVICVAEGAGQEYLKKSNTTDASGNVVLSDIGVHVQQQIKRHFKDVGIPADVKYIDPTYMIRACRANASDAILCTVLGQNALRRSLHVPEIAAISKFRIPSVLLQVNRNNLSTR</sequence>
<keyword evidence="10" id="KW-0324">Glycolysis</keyword>
<dbReference type="Gene3D" id="1.20.1310.10">
    <property type="entry name" value="Cullin Repeats"/>
    <property type="match status" value="1"/>
</dbReference>
<keyword evidence="9" id="KW-0460">Magnesium</keyword>
<evidence type="ECO:0000256" key="4">
    <source>
        <dbReference type="ARBA" id="ARBA00022679"/>
    </source>
</evidence>
<dbReference type="FunFam" id="3.40.50.450:FF:000002">
    <property type="entry name" value="ATP-dependent 6-phosphofructokinase"/>
    <property type="match status" value="1"/>
</dbReference>
<keyword evidence="8" id="KW-0067">ATP-binding</keyword>
<keyword evidence="6" id="KW-0547">Nucleotide-binding</keyword>